<evidence type="ECO:0000313" key="2">
    <source>
        <dbReference type="EMBL" id="KAK4525450.1"/>
    </source>
</evidence>
<dbReference type="Proteomes" id="UP001300502">
    <property type="component" value="Unassembled WGS sequence"/>
</dbReference>
<name>A0AAV9ID98_9RHOD</name>
<comment type="caution">
    <text evidence="2">The sequence shown here is derived from an EMBL/GenBank/DDBJ whole genome shotgun (WGS) entry which is preliminary data.</text>
</comment>
<feature type="region of interest" description="Disordered" evidence="1">
    <location>
        <begin position="1"/>
        <end position="50"/>
    </location>
</feature>
<proteinExistence type="predicted"/>
<accession>A0AAV9ID98</accession>
<keyword evidence="3" id="KW-1185">Reference proteome</keyword>
<feature type="compositionally biased region" description="Basic and acidic residues" evidence="1">
    <location>
        <begin position="1"/>
        <end position="16"/>
    </location>
</feature>
<feature type="compositionally biased region" description="Basic and acidic residues" evidence="1">
    <location>
        <begin position="132"/>
        <end position="151"/>
    </location>
</feature>
<gene>
    <name evidence="2" type="ORF">GAYE_SCF12G3358</name>
</gene>
<dbReference type="AlphaFoldDB" id="A0AAV9ID98"/>
<evidence type="ECO:0000313" key="3">
    <source>
        <dbReference type="Proteomes" id="UP001300502"/>
    </source>
</evidence>
<dbReference type="EMBL" id="JANCYU010000030">
    <property type="protein sequence ID" value="KAK4525450.1"/>
    <property type="molecule type" value="Genomic_DNA"/>
</dbReference>
<protein>
    <submittedName>
        <fullName evidence="2">Uncharacterized protein</fullName>
    </submittedName>
</protein>
<feature type="region of interest" description="Disordered" evidence="1">
    <location>
        <begin position="132"/>
        <end position="157"/>
    </location>
</feature>
<reference evidence="2 3" key="1">
    <citation type="submission" date="2022-07" db="EMBL/GenBank/DDBJ databases">
        <title>Genome-wide signatures of adaptation to extreme environments.</title>
        <authorList>
            <person name="Cho C.H."/>
            <person name="Yoon H.S."/>
        </authorList>
    </citation>
    <scope>NUCLEOTIDE SEQUENCE [LARGE SCALE GENOMIC DNA]</scope>
    <source>
        <strain evidence="2 3">108.79 E11</strain>
    </source>
</reference>
<sequence length="230" mass="26495">MLFALKKESVPTERRSKSLTTTPEKTPRKFSLSKTFSDSQPLHEETSPLPTNQKSFFLHLNNICSAQTKVLVKEPTTPRFSLHTKDKSTTEEKEACLDQNARQISTKQQQATMSEDIMESFAPTWEDIKYSSENELSTSKDAKEFSSKDLSEETENSLSRNELDTVFQLLEENYEMATTELQTTELTNTQEYMRVLSEVILRMENAFQTINTLLEYTENQLYSTEISNLL</sequence>
<evidence type="ECO:0000256" key="1">
    <source>
        <dbReference type="SAM" id="MobiDB-lite"/>
    </source>
</evidence>
<organism evidence="2 3">
    <name type="scientific">Galdieria yellowstonensis</name>
    <dbReference type="NCBI Taxonomy" id="3028027"/>
    <lineage>
        <taxon>Eukaryota</taxon>
        <taxon>Rhodophyta</taxon>
        <taxon>Bangiophyceae</taxon>
        <taxon>Galdieriales</taxon>
        <taxon>Galdieriaceae</taxon>
        <taxon>Galdieria</taxon>
    </lineage>
</organism>